<accession>A0A7W3RBX7</accession>
<proteinExistence type="predicted"/>
<evidence type="ECO:0000313" key="3">
    <source>
        <dbReference type="Proteomes" id="UP000539313"/>
    </source>
</evidence>
<reference evidence="2 3" key="1">
    <citation type="submission" date="2020-08" db="EMBL/GenBank/DDBJ databases">
        <title>Sequencing the genomes of 1000 actinobacteria strains.</title>
        <authorList>
            <person name="Klenk H.-P."/>
        </authorList>
    </citation>
    <scope>NUCLEOTIDE SEQUENCE [LARGE SCALE GENOMIC DNA]</scope>
    <source>
        <strain evidence="2 3">DSM 45823</strain>
    </source>
</reference>
<feature type="compositionally biased region" description="Basic and acidic residues" evidence="1">
    <location>
        <begin position="97"/>
        <end position="107"/>
    </location>
</feature>
<organism evidence="2 3">
    <name type="scientific">Thermomonospora cellulosilytica</name>
    <dbReference type="NCBI Taxonomy" id="1411118"/>
    <lineage>
        <taxon>Bacteria</taxon>
        <taxon>Bacillati</taxon>
        <taxon>Actinomycetota</taxon>
        <taxon>Actinomycetes</taxon>
        <taxon>Streptosporangiales</taxon>
        <taxon>Thermomonosporaceae</taxon>
        <taxon>Thermomonospora</taxon>
    </lineage>
</organism>
<feature type="region of interest" description="Disordered" evidence="1">
    <location>
        <begin position="1"/>
        <end position="39"/>
    </location>
</feature>
<protein>
    <submittedName>
        <fullName evidence="2">Uncharacterized protein</fullName>
    </submittedName>
</protein>
<gene>
    <name evidence="2" type="ORF">HNR21_005602</name>
</gene>
<dbReference type="RefSeq" id="WP_182707532.1">
    <property type="nucleotide sequence ID" value="NZ_JACJII010000001.1"/>
</dbReference>
<sequence length="107" mass="11016">MKFEFVQPPEHESAVVPGEEERPAGEPHDDGGADADPIAGAAVAARRLADEVAAESEGIRSAMAEMAAVVAAAPPRTPMNARPPSSFRAGRFGPARGDGRPDRNASG</sequence>
<dbReference type="Proteomes" id="UP000539313">
    <property type="component" value="Unassembled WGS sequence"/>
</dbReference>
<comment type="caution">
    <text evidence="2">The sequence shown here is derived from an EMBL/GenBank/DDBJ whole genome shotgun (WGS) entry which is preliminary data.</text>
</comment>
<dbReference type="EMBL" id="JACJII010000001">
    <property type="protein sequence ID" value="MBA9006720.1"/>
    <property type="molecule type" value="Genomic_DNA"/>
</dbReference>
<feature type="compositionally biased region" description="Basic and acidic residues" evidence="1">
    <location>
        <begin position="1"/>
        <end position="31"/>
    </location>
</feature>
<feature type="region of interest" description="Disordered" evidence="1">
    <location>
        <begin position="73"/>
        <end position="107"/>
    </location>
</feature>
<keyword evidence="3" id="KW-1185">Reference proteome</keyword>
<dbReference type="AlphaFoldDB" id="A0A7W3RBX7"/>
<name>A0A7W3RBX7_9ACTN</name>
<evidence type="ECO:0000313" key="2">
    <source>
        <dbReference type="EMBL" id="MBA9006720.1"/>
    </source>
</evidence>
<evidence type="ECO:0000256" key="1">
    <source>
        <dbReference type="SAM" id="MobiDB-lite"/>
    </source>
</evidence>